<reference evidence="1" key="1">
    <citation type="submission" date="2019-10" db="EMBL/GenBank/DDBJ databases">
        <title>Conservation and host-specific expression of non-tandemly repeated heterogenous ribosome RNA gene in arbuscular mycorrhizal fungi.</title>
        <authorList>
            <person name="Maeda T."/>
            <person name="Kobayashi Y."/>
            <person name="Nakagawa T."/>
            <person name="Ezawa T."/>
            <person name="Yamaguchi K."/>
            <person name="Bino T."/>
            <person name="Nishimoto Y."/>
            <person name="Shigenobu S."/>
            <person name="Kawaguchi M."/>
        </authorList>
    </citation>
    <scope>NUCLEOTIDE SEQUENCE</scope>
    <source>
        <strain evidence="1">HR1</strain>
    </source>
</reference>
<proteinExistence type="predicted"/>
<gene>
    <name evidence="1" type="ORF">RCL2_000530800</name>
</gene>
<comment type="caution">
    <text evidence="1">The sequence shown here is derived from an EMBL/GenBank/DDBJ whole genome shotgun (WGS) entry which is preliminary data.</text>
</comment>
<evidence type="ECO:0000313" key="2">
    <source>
        <dbReference type="Proteomes" id="UP000615446"/>
    </source>
</evidence>
<organism evidence="1 2">
    <name type="scientific">Rhizophagus clarus</name>
    <dbReference type="NCBI Taxonomy" id="94130"/>
    <lineage>
        <taxon>Eukaryota</taxon>
        <taxon>Fungi</taxon>
        <taxon>Fungi incertae sedis</taxon>
        <taxon>Mucoromycota</taxon>
        <taxon>Glomeromycotina</taxon>
        <taxon>Glomeromycetes</taxon>
        <taxon>Glomerales</taxon>
        <taxon>Glomeraceae</taxon>
        <taxon>Rhizophagus</taxon>
    </lineage>
</organism>
<accession>A0A8H3L276</accession>
<sequence length="134" mass="15047">MEASFDVEKITADNINMEGRVWRNNNVQPTHTSTSNSNTYNVQPACNRSLKILALYILKHLPEDIPRKKSDFSSIKFNEVIPDYGSCQECEISILIENPPRLLILNVCEEVANNLNESCKQTSVENTSSTSGNL</sequence>
<dbReference type="AlphaFoldDB" id="A0A8H3L276"/>
<name>A0A8H3L276_9GLOM</name>
<dbReference type="OrthoDB" id="2309359at2759"/>
<evidence type="ECO:0000313" key="1">
    <source>
        <dbReference type="EMBL" id="GES77985.1"/>
    </source>
</evidence>
<dbReference type="Proteomes" id="UP000615446">
    <property type="component" value="Unassembled WGS sequence"/>
</dbReference>
<dbReference type="EMBL" id="BLAL01000034">
    <property type="protein sequence ID" value="GES77985.1"/>
    <property type="molecule type" value="Genomic_DNA"/>
</dbReference>
<protein>
    <submittedName>
        <fullName evidence="1">Uncharacterized protein</fullName>
    </submittedName>
</protein>